<dbReference type="Proteomes" id="UP000260823">
    <property type="component" value="Unassembled WGS sequence"/>
</dbReference>
<organism evidence="1 2">
    <name type="scientific">Mucilaginibacter terrenus</name>
    <dbReference type="NCBI Taxonomy" id="2482727"/>
    <lineage>
        <taxon>Bacteria</taxon>
        <taxon>Pseudomonadati</taxon>
        <taxon>Bacteroidota</taxon>
        <taxon>Sphingobacteriia</taxon>
        <taxon>Sphingobacteriales</taxon>
        <taxon>Sphingobacteriaceae</taxon>
        <taxon>Mucilaginibacter</taxon>
    </lineage>
</organism>
<evidence type="ECO:0000313" key="1">
    <source>
        <dbReference type="EMBL" id="RFZ84786.1"/>
    </source>
</evidence>
<dbReference type="OrthoDB" id="799747at2"/>
<reference evidence="1 2" key="1">
    <citation type="submission" date="2018-08" db="EMBL/GenBank/DDBJ databases">
        <title>Mucilaginibacter terrae sp. nov., isolated from manganese diggings.</title>
        <authorList>
            <person name="Huang Y."/>
            <person name="Zhou Z."/>
        </authorList>
    </citation>
    <scope>NUCLEOTIDE SEQUENCE [LARGE SCALE GENOMIC DNA]</scope>
    <source>
        <strain evidence="1 2">ZH6</strain>
    </source>
</reference>
<gene>
    <name evidence="1" type="ORF">DYU05_04040</name>
</gene>
<evidence type="ECO:0000313" key="2">
    <source>
        <dbReference type="Proteomes" id="UP000260823"/>
    </source>
</evidence>
<accession>A0A3E2NUT4</accession>
<name>A0A3E2NUT4_9SPHI</name>
<sequence>MCPTPKYSIRKFLYAMNGKITKNRYLICIELDITETTLDNWMNTPLGAKFSIPSDPFLKLCNIFNCQPSELING</sequence>
<dbReference type="EMBL" id="QWDE01000001">
    <property type="protein sequence ID" value="RFZ84786.1"/>
    <property type="molecule type" value="Genomic_DNA"/>
</dbReference>
<dbReference type="RefSeq" id="WP_117381688.1">
    <property type="nucleotide sequence ID" value="NZ_QWDE01000001.1"/>
</dbReference>
<dbReference type="AlphaFoldDB" id="A0A3E2NUT4"/>
<protein>
    <submittedName>
        <fullName evidence="1">Uncharacterized protein</fullName>
    </submittedName>
</protein>
<keyword evidence="2" id="KW-1185">Reference proteome</keyword>
<proteinExistence type="predicted"/>
<comment type="caution">
    <text evidence="1">The sequence shown here is derived from an EMBL/GenBank/DDBJ whole genome shotgun (WGS) entry which is preliminary data.</text>
</comment>